<dbReference type="EMBL" id="RBNJ01000974">
    <property type="protein sequence ID" value="RUS33741.1"/>
    <property type="molecule type" value="Genomic_DNA"/>
</dbReference>
<sequence>MAAVTSSQPPYLTDPLFADKLADACFAQYNRISKQGKPLVHPTKAEWTVLAGIVAVQTTGMWYRIGQLEKAEDWQLFFDWRLSCI</sequence>
<organism evidence="1 2">
    <name type="scientific">Jimgerdemannia flammicorona</name>
    <dbReference type="NCBI Taxonomy" id="994334"/>
    <lineage>
        <taxon>Eukaryota</taxon>
        <taxon>Fungi</taxon>
        <taxon>Fungi incertae sedis</taxon>
        <taxon>Mucoromycota</taxon>
        <taxon>Mucoromycotina</taxon>
        <taxon>Endogonomycetes</taxon>
        <taxon>Endogonales</taxon>
        <taxon>Endogonaceae</taxon>
        <taxon>Jimgerdemannia</taxon>
    </lineage>
</organism>
<protein>
    <submittedName>
        <fullName evidence="1">Uncharacterized protein</fullName>
    </submittedName>
</protein>
<evidence type="ECO:0000313" key="1">
    <source>
        <dbReference type="EMBL" id="RUS33741.1"/>
    </source>
</evidence>
<gene>
    <name evidence="1" type="ORF">BC938DRAFT_484156</name>
</gene>
<comment type="caution">
    <text evidence="1">The sequence shown here is derived from an EMBL/GenBank/DDBJ whole genome shotgun (WGS) entry which is preliminary data.</text>
</comment>
<dbReference type="AlphaFoldDB" id="A0A433QVA0"/>
<evidence type="ECO:0000313" key="2">
    <source>
        <dbReference type="Proteomes" id="UP000274822"/>
    </source>
</evidence>
<name>A0A433QVA0_9FUNG</name>
<proteinExistence type="predicted"/>
<keyword evidence="2" id="KW-1185">Reference proteome</keyword>
<accession>A0A433QVA0</accession>
<reference evidence="1 2" key="1">
    <citation type="journal article" date="2018" name="New Phytol.">
        <title>Phylogenomics of Endogonaceae and evolution of mycorrhizas within Mucoromycota.</title>
        <authorList>
            <person name="Chang Y."/>
            <person name="Desiro A."/>
            <person name="Na H."/>
            <person name="Sandor L."/>
            <person name="Lipzen A."/>
            <person name="Clum A."/>
            <person name="Barry K."/>
            <person name="Grigoriev I.V."/>
            <person name="Martin F.M."/>
            <person name="Stajich J.E."/>
            <person name="Smith M.E."/>
            <person name="Bonito G."/>
            <person name="Spatafora J.W."/>
        </authorList>
    </citation>
    <scope>NUCLEOTIDE SEQUENCE [LARGE SCALE GENOMIC DNA]</scope>
    <source>
        <strain evidence="1 2">AD002</strain>
    </source>
</reference>
<dbReference type="Proteomes" id="UP000274822">
    <property type="component" value="Unassembled WGS sequence"/>
</dbReference>